<dbReference type="AlphaFoldDB" id="A0A9N9KA21"/>
<accession>A0A9N9KA21</accession>
<sequence length="72" mass="8333">YNNIDRHTLPCKVIKELPNKMYHLQYKNGIIDTTFNANELMPLGSNKYEELEVCKNNVISVQKAARMQSMST</sequence>
<name>A0A9N9KA21_9GLOM</name>
<organism evidence="1 2">
    <name type="scientific">Cetraspora pellucida</name>
    <dbReference type="NCBI Taxonomy" id="1433469"/>
    <lineage>
        <taxon>Eukaryota</taxon>
        <taxon>Fungi</taxon>
        <taxon>Fungi incertae sedis</taxon>
        <taxon>Mucoromycota</taxon>
        <taxon>Glomeromycotina</taxon>
        <taxon>Glomeromycetes</taxon>
        <taxon>Diversisporales</taxon>
        <taxon>Gigasporaceae</taxon>
        <taxon>Cetraspora</taxon>
    </lineage>
</organism>
<protein>
    <submittedName>
        <fullName evidence="1">3801_t:CDS:1</fullName>
    </submittedName>
</protein>
<gene>
    <name evidence="1" type="ORF">CPELLU_LOCUS19555</name>
</gene>
<comment type="caution">
    <text evidence="1">The sequence shown here is derived from an EMBL/GenBank/DDBJ whole genome shotgun (WGS) entry which is preliminary data.</text>
</comment>
<evidence type="ECO:0000313" key="1">
    <source>
        <dbReference type="EMBL" id="CAG8819524.1"/>
    </source>
</evidence>
<dbReference type="Proteomes" id="UP000789759">
    <property type="component" value="Unassembled WGS sequence"/>
</dbReference>
<evidence type="ECO:0000313" key="2">
    <source>
        <dbReference type="Proteomes" id="UP000789759"/>
    </source>
</evidence>
<reference evidence="1" key="1">
    <citation type="submission" date="2021-06" db="EMBL/GenBank/DDBJ databases">
        <authorList>
            <person name="Kallberg Y."/>
            <person name="Tangrot J."/>
            <person name="Rosling A."/>
        </authorList>
    </citation>
    <scope>NUCLEOTIDE SEQUENCE</scope>
    <source>
        <strain evidence="1">FL966</strain>
    </source>
</reference>
<dbReference type="EMBL" id="CAJVQA010048039">
    <property type="protein sequence ID" value="CAG8819524.1"/>
    <property type="molecule type" value="Genomic_DNA"/>
</dbReference>
<feature type="non-terminal residue" evidence="1">
    <location>
        <position position="1"/>
    </location>
</feature>
<proteinExistence type="predicted"/>
<feature type="non-terminal residue" evidence="1">
    <location>
        <position position="72"/>
    </location>
</feature>
<dbReference type="OrthoDB" id="2305872at2759"/>
<keyword evidence="2" id="KW-1185">Reference proteome</keyword>